<dbReference type="InterPro" id="IPR000873">
    <property type="entry name" value="AMP-dep_synth/lig_dom"/>
</dbReference>
<organism evidence="5">
    <name type="scientific">freshwater metagenome</name>
    <dbReference type="NCBI Taxonomy" id="449393"/>
    <lineage>
        <taxon>unclassified sequences</taxon>
        <taxon>metagenomes</taxon>
        <taxon>ecological metagenomes</taxon>
    </lineage>
</organism>
<dbReference type="EMBL" id="CAEZUX010000027">
    <property type="protein sequence ID" value="CAB4610637.1"/>
    <property type="molecule type" value="Genomic_DNA"/>
</dbReference>
<proteinExistence type="inferred from homology"/>
<feature type="domain" description="AMP-binding enzyme C-terminal" evidence="4">
    <location>
        <begin position="415"/>
        <end position="490"/>
    </location>
</feature>
<dbReference type="InterPro" id="IPR042099">
    <property type="entry name" value="ANL_N_sf"/>
</dbReference>
<dbReference type="Gene3D" id="3.30.300.30">
    <property type="match status" value="1"/>
</dbReference>
<dbReference type="Pfam" id="PF13193">
    <property type="entry name" value="AMP-binding_C"/>
    <property type="match status" value="1"/>
</dbReference>
<evidence type="ECO:0000256" key="1">
    <source>
        <dbReference type="ARBA" id="ARBA00006432"/>
    </source>
</evidence>
<dbReference type="Pfam" id="PF00501">
    <property type="entry name" value="AMP-binding"/>
    <property type="match status" value="1"/>
</dbReference>
<dbReference type="PANTHER" id="PTHR24096:SF267">
    <property type="entry name" value="MALONATE--COA LIGASE ACSF3, MITOCHONDRIAL"/>
    <property type="match status" value="1"/>
</dbReference>
<name>A0A6J6HB27_9ZZZZ</name>
<evidence type="ECO:0000313" key="5">
    <source>
        <dbReference type="EMBL" id="CAB4610637.1"/>
    </source>
</evidence>
<dbReference type="FunFam" id="3.30.300.30:FF:000008">
    <property type="entry name" value="2,3-dihydroxybenzoate-AMP ligase"/>
    <property type="match status" value="1"/>
</dbReference>
<comment type="similarity">
    <text evidence="1">Belongs to the ATP-dependent AMP-binding enzyme family.</text>
</comment>
<evidence type="ECO:0000259" key="4">
    <source>
        <dbReference type="Pfam" id="PF13193"/>
    </source>
</evidence>
<reference evidence="5" key="1">
    <citation type="submission" date="2020-05" db="EMBL/GenBank/DDBJ databases">
        <authorList>
            <person name="Chiriac C."/>
            <person name="Salcher M."/>
            <person name="Ghai R."/>
            <person name="Kavagutti S V."/>
        </authorList>
    </citation>
    <scope>NUCLEOTIDE SEQUENCE</scope>
</reference>
<dbReference type="SUPFAM" id="SSF56801">
    <property type="entry name" value="Acetyl-CoA synthetase-like"/>
    <property type="match status" value="1"/>
</dbReference>
<gene>
    <name evidence="5" type="ORF">UFOPK1874_00398</name>
</gene>
<dbReference type="AlphaFoldDB" id="A0A6J6HB27"/>
<evidence type="ECO:0000256" key="2">
    <source>
        <dbReference type="ARBA" id="ARBA00022598"/>
    </source>
</evidence>
<dbReference type="InterPro" id="IPR045851">
    <property type="entry name" value="AMP-bd_C_sf"/>
</dbReference>
<sequence length="497" mass="52910">MSMNLSHIIEGHADDSVALISRGRPTTYASLRAQVASMRGELTRLGVTKGDVVALLCGNSRYFVVSYLAAVGIGAVVSPLNPTSPAPEIESELNVVKPTAVVVEPSAAPAWLQIPSVTTSAVRIVISTEGHSIEGAHTIDEFLNGAPAPIVEVEATHPAAYMFTSGTAGSPKAAVLTHNNLLTNIRQTNIAEHIGPDDVTLGLLPLFHIFGLNVVLGTTLAGGGTVVLVQRFDPVSTMETIAERNVTVVPGAPSMWMALSQLDHPTPDGFKSVRIALSGAAKLPEQIAHSLSARFGLHVYEGYGLTEASPVVTTAIGLEWIPGSIGRPVPGIELRIVDENGEDVLMGDSGEIWIRGENIFAGYLDDAEATSRVLTRDGWLRTGDIAVVDDQGHLYMVDRAKDLIIVSGFNVFPAEVEGVLASHPDISEVAVVGTDHPHTGEAVRAYVVSRNGVHLDEDAIIDFCRTKLARYKCPSKVIFVDVLPRNISGKVQRFALR</sequence>
<accession>A0A6J6HB27</accession>
<evidence type="ECO:0000259" key="3">
    <source>
        <dbReference type="Pfam" id="PF00501"/>
    </source>
</evidence>
<feature type="domain" description="AMP-dependent synthetase/ligase" evidence="3">
    <location>
        <begin position="12"/>
        <end position="364"/>
    </location>
</feature>
<dbReference type="InterPro" id="IPR025110">
    <property type="entry name" value="AMP-bd_C"/>
</dbReference>
<dbReference type="GO" id="GO:0016405">
    <property type="term" value="F:CoA-ligase activity"/>
    <property type="evidence" value="ECO:0007669"/>
    <property type="project" value="TreeGrafter"/>
</dbReference>
<protein>
    <submittedName>
        <fullName evidence="5">Unannotated protein</fullName>
    </submittedName>
</protein>
<dbReference type="Gene3D" id="3.40.50.12780">
    <property type="entry name" value="N-terminal domain of ligase-like"/>
    <property type="match status" value="1"/>
</dbReference>
<dbReference type="PANTHER" id="PTHR24096">
    <property type="entry name" value="LONG-CHAIN-FATTY-ACID--COA LIGASE"/>
    <property type="match status" value="1"/>
</dbReference>
<keyword evidence="2" id="KW-0436">Ligase</keyword>